<keyword evidence="6" id="KW-0560">Oxidoreductase</keyword>
<evidence type="ECO:0000256" key="5">
    <source>
        <dbReference type="ARBA" id="ARBA00022857"/>
    </source>
</evidence>
<keyword evidence="3" id="KW-0285">Flavoprotein</keyword>
<dbReference type="PANTHER" id="PTHR43098:SF3">
    <property type="entry name" value="L-ORNITHINE N(5)-MONOOXYGENASE-RELATED"/>
    <property type="match status" value="1"/>
</dbReference>
<dbReference type="OrthoDB" id="9766402at2"/>
<sequence>MAATDKSQAHFDIVVVGAGFSGMYMVHRARASGLRVKCFEAGAGVGGTWYWNRYPGARVDIESLEYSYSFSDTLQKEWEWTERYAAQPELLRYANHVADRFDLREDIAFETKVQSAIFNDEALRWVVRTDRGGEVTAQFCIFATGLISAPLDPDFPGLEQYRGEQYRTARWPHEEPQFCGKRVGIIGTGSSGIQVIPKVAEIASHLTVFQRTPAYTVPLRNGPPDPQKLVKVKAEYEGLRKLEFNSFAGFVMVHSNPEPPPTKSALEVSEEERQAEYENRWASGGLCLYYTYSDVLMSDAANQTLSDFVRAKMKARVKDPEIAEKLTPYEYPILTKRLSAETDYCETFNRDNVRLVDVRSTPIETFTETGIRVDGELIELDAVIFATGFDVMTGAMDRIDIRGRKGLTLKQRWSSGHTSYLGMMTHGFPNMIWMNGPGSQFFNPILQAEFQGDWIDKVIKSLKERGKTCFEATEESEDAWIRLNDDIANMTLFPKSKNYYMGDNIPGKARRILFYFGGFPSYRSACETAARDLDSFNLSGELKTVTA</sequence>
<evidence type="ECO:0000256" key="6">
    <source>
        <dbReference type="ARBA" id="ARBA00023002"/>
    </source>
</evidence>
<dbReference type="Gene3D" id="3.50.50.60">
    <property type="entry name" value="FAD/NAD(P)-binding domain"/>
    <property type="match status" value="2"/>
</dbReference>
<dbReference type="RefSeq" id="WP_133879833.1">
    <property type="nucleotide sequence ID" value="NZ_MWIN01000014.1"/>
</dbReference>
<comment type="caution">
    <text evidence="8">The sequence shown here is derived from an EMBL/GenBank/DDBJ whole genome shotgun (WGS) entry which is preliminary data.</text>
</comment>
<keyword evidence="4" id="KW-0274">FAD</keyword>
<comment type="similarity">
    <text evidence="2">Belongs to the FAD-binding monooxygenase family.</text>
</comment>
<proteinExistence type="inferred from homology"/>
<dbReference type="PANTHER" id="PTHR43098">
    <property type="entry name" value="L-ORNITHINE N(5)-MONOOXYGENASE-RELATED"/>
    <property type="match status" value="1"/>
</dbReference>
<keyword evidence="5" id="KW-0521">NADP</keyword>
<dbReference type="Pfam" id="PF13738">
    <property type="entry name" value="Pyr_redox_3"/>
    <property type="match status" value="1"/>
</dbReference>
<gene>
    <name evidence="8" type="ORF">DFR24_0590</name>
</gene>
<dbReference type="EMBL" id="SOBT01000008">
    <property type="protein sequence ID" value="TDU31227.1"/>
    <property type="molecule type" value="Genomic_DNA"/>
</dbReference>
<dbReference type="SUPFAM" id="SSF51905">
    <property type="entry name" value="FAD/NAD(P)-binding domain"/>
    <property type="match status" value="2"/>
</dbReference>
<dbReference type="InterPro" id="IPR036188">
    <property type="entry name" value="FAD/NAD-bd_sf"/>
</dbReference>
<dbReference type="PRINTS" id="PR00411">
    <property type="entry name" value="PNDRDTASEI"/>
</dbReference>
<dbReference type="Proteomes" id="UP000295341">
    <property type="component" value="Unassembled WGS sequence"/>
</dbReference>
<evidence type="ECO:0000256" key="7">
    <source>
        <dbReference type="ARBA" id="ARBA00023033"/>
    </source>
</evidence>
<dbReference type="GO" id="GO:0004497">
    <property type="term" value="F:monooxygenase activity"/>
    <property type="evidence" value="ECO:0007669"/>
    <property type="project" value="UniProtKB-KW"/>
</dbReference>
<reference evidence="8 9" key="1">
    <citation type="submission" date="2019-03" db="EMBL/GenBank/DDBJ databases">
        <title>Genomic Encyclopedia of Type Strains, Phase IV (KMG-IV): sequencing the most valuable type-strain genomes for metagenomic binning, comparative biology and taxonomic classification.</title>
        <authorList>
            <person name="Goeker M."/>
        </authorList>
    </citation>
    <scope>NUCLEOTIDE SEQUENCE [LARGE SCALE GENOMIC DNA]</scope>
    <source>
        <strain evidence="8 9">DSM 26377</strain>
    </source>
</reference>
<name>A0A4S3K3G2_9GAMM</name>
<keyword evidence="9" id="KW-1185">Reference proteome</keyword>
<organism evidence="8 9">
    <name type="scientific">Panacagrimonas perspica</name>
    <dbReference type="NCBI Taxonomy" id="381431"/>
    <lineage>
        <taxon>Bacteria</taxon>
        <taxon>Pseudomonadati</taxon>
        <taxon>Pseudomonadota</taxon>
        <taxon>Gammaproteobacteria</taxon>
        <taxon>Nevskiales</taxon>
        <taxon>Nevskiaceae</taxon>
        <taxon>Panacagrimonas</taxon>
    </lineage>
</organism>
<evidence type="ECO:0000256" key="3">
    <source>
        <dbReference type="ARBA" id="ARBA00022630"/>
    </source>
</evidence>
<accession>A0A4S3K3G2</accession>
<evidence type="ECO:0000313" key="8">
    <source>
        <dbReference type="EMBL" id="TDU31227.1"/>
    </source>
</evidence>
<evidence type="ECO:0000256" key="2">
    <source>
        <dbReference type="ARBA" id="ARBA00010139"/>
    </source>
</evidence>
<protein>
    <submittedName>
        <fullName evidence="8">Cyclohexanone monooxygenase</fullName>
    </submittedName>
</protein>
<evidence type="ECO:0000256" key="4">
    <source>
        <dbReference type="ARBA" id="ARBA00022827"/>
    </source>
</evidence>
<evidence type="ECO:0000313" key="9">
    <source>
        <dbReference type="Proteomes" id="UP000295341"/>
    </source>
</evidence>
<evidence type="ECO:0000256" key="1">
    <source>
        <dbReference type="ARBA" id="ARBA00001974"/>
    </source>
</evidence>
<comment type="cofactor">
    <cofactor evidence="1">
        <name>FAD</name>
        <dbReference type="ChEBI" id="CHEBI:57692"/>
    </cofactor>
</comment>
<dbReference type="AlphaFoldDB" id="A0A4S3K3G2"/>
<dbReference type="InterPro" id="IPR050775">
    <property type="entry name" value="FAD-binding_Monooxygenases"/>
</dbReference>
<keyword evidence="7 8" id="KW-0503">Monooxygenase</keyword>